<dbReference type="EMBL" id="CP026952">
    <property type="protein sequence ID" value="AWB92514.1"/>
    <property type="molecule type" value="Genomic_DNA"/>
</dbReference>
<accession>A0A5F2EV56</accession>
<feature type="domain" description="DUF2207" evidence="1">
    <location>
        <begin position="40"/>
        <end position="224"/>
    </location>
</feature>
<dbReference type="KEGG" id="aez:C3E78_10060"/>
<proteinExistence type="predicted"/>
<protein>
    <recommendedName>
        <fullName evidence="1">DUF2207 domain-containing protein</fullName>
    </recommendedName>
</protein>
<dbReference type="Pfam" id="PF09972">
    <property type="entry name" value="DUF2207"/>
    <property type="match status" value="1"/>
</dbReference>
<gene>
    <name evidence="2" type="ORF">C3E78_10060</name>
</gene>
<keyword evidence="3" id="KW-1185">Reference proteome</keyword>
<evidence type="ECO:0000313" key="3">
    <source>
        <dbReference type="Proteomes" id="UP000244384"/>
    </source>
</evidence>
<organism evidence="2 3">
    <name type="scientific">Aeromicrobium chenweiae</name>
    <dbReference type="NCBI Taxonomy" id="2079793"/>
    <lineage>
        <taxon>Bacteria</taxon>
        <taxon>Bacillati</taxon>
        <taxon>Actinomycetota</taxon>
        <taxon>Actinomycetes</taxon>
        <taxon>Propionibacteriales</taxon>
        <taxon>Nocardioidaceae</taxon>
        <taxon>Aeromicrobium</taxon>
    </lineage>
</organism>
<accession>A0A2S0WMM5</accession>
<dbReference type="InterPro" id="IPR018702">
    <property type="entry name" value="DUF2207"/>
</dbReference>
<dbReference type="RefSeq" id="WP_108578159.1">
    <property type="nucleotide sequence ID" value="NZ_CP026952.1"/>
</dbReference>
<dbReference type="OrthoDB" id="143710at2"/>
<name>A0A2S0WMM5_9ACTN</name>
<dbReference type="AlphaFoldDB" id="A0A2S0WMM5"/>
<sequence length="336" mass="34917">MGRAGVRVVVLIVAAALVVLPALLPADSSDGTASPGLAAITDYEATYVLTSAGTLVAQETLTAETASGGHGISRSWDVQDRTDSHARLNPEDVEVRLDGKSVPFDLQWQRGRRVRVLTTDEGDSPVSPGPHVYTIRYVVEGALSPAGRGSSRASTLVWDVVPPGWSASIARTTVRITLPAPSDSVRCVAGRTGPGECTATGVGTDLVTLRTGELGPRTPVSVSIGLPVEAPDRVTVPWPVRADRALGQSVLAVVAVVLLTIVLAAGPRVLKHRLRPALLVAAALALLAIGILWSPPLSIYLLPLAALALALAATPPPTLRGDLRPPTGDLRPPRGE</sequence>
<evidence type="ECO:0000313" key="2">
    <source>
        <dbReference type="EMBL" id="AWB92514.1"/>
    </source>
</evidence>
<evidence type="ECO:0000259" key="1">
    <source>
        <dbReference type="Pfam" id="PF09972"/>
    </source>
</evidence>
<reference evidence="3" key="1">
    <citation type="submission" date="2018-01" db="EMBL/GenBank/DDBJ databases">
        <authorList>
            <person name="Li J."/>
        </authorList>
    </citation>
    <scope>NUCLEOTIDE SEQUENCE [LARGE SCALE GENOMIC DNA]</scope>
    <source>
        <strain evidence="3">592</strain>
    </source>
</reference>
<dbReference type="Proteomes" id="UP000244384">
    <property type="component" value="Chromosome"/>
</dbReference>